<evidence type="ECO:0000256" key="6">
    <source>
        <dbReference type="HAMAP-Rule" id="MF_03027"/>
    </source>
</evidence>
<evidence type="ECO:0000256" key="4">
    <source>
        <dbReference type="ARBA" id="ARBA00022737"/>
    </source>
</evidence>
<dbReference type="PANTHER" id="PTHR17605:SF0">
    <property type="entry name" value="RIBOSOME BIOGENESIS PROTEIN BOP1"/>
    <property type="match status" value="1"/>
</dbReference>
<feature type="repeat" description="WD" evidence="7">
    <location>
        <begin position="345"/>
        <end position="386"/>
    </location>
</feature>
<reference evidence="11" key="1">
    <citation type="journal article" date="2006" name="PLoS Biol.">
        <title>Macronuclear genome sequence of the ciliate Tetrahymena thermophila, a model eukaryote.</title>
        <authorList>
            <person name="Eisen J.A."/>
            <person name="Coyne R.S."/>
            <person name="Wu M."/>
            <person name="Wu D."/>
            <person name="Thiagarajan M."/>
            <person name="Wortman J.R."/>
            <person name="Badger J.H."/>
            <person name="Ren Q."/>
            <person name="Amedeo P."/>
            <person name="Jones K.M."/>
            <person name="Tallon L.J."/>
            <person name="Delcher A.L."/>
            <person name="Salzberg S.L."/>
            <person name="Silva J.C."/>
            <person name="Haas B.J."/>
            <person name="Majoros W.H."/>
            <person name="Farzad M."/>
            <person name="Carlton J.M."/>
            <person name="Smith R.K. Jr."/>
            <person name="Garg J."/>
            <person name="Pearlman R.E."/>
            <person name="Karrer K.M."/>
            <person name="Sun L."/>
            <person name="Manning G."/>
            <person name="Elde N.C."/>
            <person name="Turkewitz A.P."/>
            <person name="Asai D.J."/>
            <person name="Wilkes D.E."/>
            <person name="Wang Y."/>
            <person name="Cai H."/>
            <person name="Collins K."/>
            <person name="Stewart B.A."/>
            <person name="Lee S.R."/>
            <person name="Wilamowska K."/>
            <person name="Weinberg Z."/>
            <person name="Ruzzo W.L."/>
            <person name="Wloga D."/>
            <person name="Gaertig J."/>
            <person name="Frankel J."/>
            <person name="Tsao C.-C."/>
            <person name="Gorovsky M.A."/>
            <person name="Keeling P.J."/>
            <person name="Waller R.F."/>
            <person name="Patron N.J."/>
            <person name="Cherry J.M."/>
            <person name="Stover N.A."/>
            <person name="Krieger C.J."/>
            <person name="del Toro C."/>
            <person name="Ryder H.F."/>
            <person name="Williamson S.C."/>
            <person name="Barbeau R.A."/>
            <person name="Hamilton E.P."/>
            <person name="Orias E."/>
        </authorList>
    </citation>
    <scope>NUCLEOTIDE SEQUENCE [LARGE SCALE GENOMIC DNA]</scope>
    <source>
        <strain evidence="11">SB210</strain>
    </source>
</reference>
<dbReference type="InterPro" id="IPR028598">
    <property type="entry name" value="BOP1/Erb1"/>
</dbReference>
<evidence type="ECO:0000256" key="5">
    <source>
        <dbReference type="ARBA" id="ARBA00023242"/>
    </source>
</evidence>
<feature type="compositionally biased region" description="Acidic residues" evidence="8">
    <location>
        <begin position="32"/>
        <end position="43"/>
    </location>
</feature>
<dbReference type="AlphaFoldDB" id="Q248A8"/>
<comment type="subcellular location">
    <subcellularLocation>
        <location evidence="6">Nucleus</location>
        <location evidence="6">Nucleolus</location>
    </subcellularLocation>
    <subcellularLocation>
        <location evidence="6">Nucleus</location>
        <location evidence="6">Nucleoplasm</location>
    </subcellularLocation>
</comment>
<dbReference type="GeneID" id="7836179"/>
<dbReference type="SMART" id="SM00320">
    <property type="entry name" value="WD40"/>
    <property type="match status" value="6"/>
</dbReference>
<organism evidence="10 11">
    <name type="scientific">Tetrahymena thermophila (strain SB210)</name>
    <dbReference type="NCBI Taxonomy" id="312017"/>
    <lineage>
        <taxon>Eukaryota</taxon>
        <taxon>Sar</taxon>
        <taxon>Alveolata</taxon>
        <taxon>Ciliophora</taxon>
        <taxon>Intramacronucleata</taxon>
        <taxon>Oligohymenophorea</taxon>
        <taxon>Hymenostomatida</taxon>
        <taxon>Tetrahymenina</taxon>
        <taxon>Tetrahymenidae</taxon>
        <taxon>Tetrahymena</taxon>
    </lineage>
</organism>
<dbReference type="InParanoid" id="Q248A8"/>
<dbReference type="PROSITE" id="PS50294">
    <property type="entry name" value="WD_REPEATS_REGION"/>
    <property type="match status" value="1"/>
</dbReference>
<dbReference type="InterPro" id="IPR012953">
    <property type="entry name" value="BOP1_N_dom"/>
</dbReference>
<dbReference type="RefSeq" id="XP_001024382.2">
    <property type="nucleotide sequence ID" value="XM_001024382.2"/>
</dbReference>
<proteinExistence type="inferred from homology"/>
<evidence type="ECO:0000313" key="10">
    <source>
        <dbReference type="EMBL" id="EAS04137.2"/>
    </source>
</evidence>
<protein>
    <recommendedName>
        <fullName evidence="6">Ribosome biogenesis protein BOP1 homolog</fullName>
    </recommendedName>
</protein>
<sequence>MSSKQNLKRPHKVLDELEQKKDRLLMSNKNQDEEDENVDEVEDQNNNHLKDESESDDTDDEEILAKIGRVPWKWYENYKHMGYDADMKKVTKRIQDDKIDEFIKKAEDPNWWRTIQDELNQREIVLTDEQLKLLERIRKGKFASKAIASNDYTVEYEYDGTMPLSSAPIPKRRFMPSKNERIKVNKLVQAIQLGRIDPKKYLEDQEKEEEQEEMLFDIWEGTKDQDEIQKKLPPAISAPKVKPPGHNESYNPPSEYLMSEKEKKEWQNAHPEDREIPFIPKKYDCLRHVEFYQGLITERFERQLDLYLCPRIRKKKLDIDPETLVPSIPKPQELRPYPTSLNIQYKAHKGRVRGISVLYDGQFMASCDEKGEVIVWEVNTARIVWRQAYRSICYSVQFQPQKGLLVVANEDKIYIYNIKKILPSNIYKQNEETLEESKKSHEVEYNAQLKWVFTDPESEEYKTGLRVSIKFSNDVKQISFHQNGDYFSTLSPRAEKRNEQIFIHSISKGNSSKPFSKSKGDVEKVAFHPNKPIIFILTKKHVYVYNLQKQATLKKLLTGCQWASSIDIHPYGDNLIVGSFDKKVLWFDLDLGNTPYKNMKYHEKGIRQVCFSRKYPLMASSSDDGSINIFHAKVFKDSFENALILPVKVLKGHTVHNSLGVLDIVFHPTQPWIFSAGSDHRIFLWT</sequence>
<evidence type="ECO:0000256" key="2">
    <source>
        <dbReference type="ARBA" id="ARBA00022552"/>
    </source>
</evidence>
<dbReference type="OrthoDB" id="5571054at2759"/>
<keyword evidence="2 6" id="KW-0698">rRNA processing</keyword>
<comment type="similarity">
    <text evidence="6">Belongs to the WD repeat BOP1/ERB1 family.</text>
</comment>
<dbReference type="GO" id="GO:0030687">
    <property type="term" value="C:preribosome, large subunit precursor"/>
    <property type="evidence" value="ECO:0007669"/>
    <property type="project" value="UniProtKB-UniRule"/>
</dbReference>
<dbReference type="Pfam" id="PF00400">
    <property type="entry name" value="WD40"/>
    <property type="match status" value="3"/>
</dbReference>
<evidence type="ECO:0000256" key="7">
    <source>
        <dbReference type="PROSITE-ProRule" id="PRU00221"/>
    </source>
</evidence>
<dbReference type="GO" id="GO:0005654">
    <property type="term" value="C:nucleoplasm"/>
    <property type="evidence" value="ECO:0007669"/>
    <property type="project" value="UniProtKB-SubCell"/>
</dbReference>
<keyword evidence="4" id="KW-0677">Repeat</keyword>
<evidence type="ECO:0000313" key="11">
    <source>
        <dbReference type="Proteomes" id="UP000009168"/>
    </source>
</evidence>
<dbReference type="GO" id="GO:0043021">
    <property type="term" value="F:ribonucleoprotein complex binding"/>
    <property type="evidence" value="ECO:0007669"/>
    <property type="project" value="UniProtKB-UniRule"/>
</dbReference>
<dbReference type="FunFam" id="2.130.10.10:FF:000576">
    <property type="entry name" value="Ribosome biogenesis protein ERB1"/>
    <property type="match status" value="1"/>
</dbReference>
<dbReference type="PROSITE" id="PS50082">
    <property type="entry name" value="WD_REPEATS_2"/>
    <property type="match status" value="2"/>
</dbReference>
<evidence type="ECO:0000256" key="3">
    <source>
        <dbReference type="ARBA" id="ARBA00022574"/>
    </source>
</evidence>
<keyword evidence="5 6" id="KW-0539">Nucleus</keyword>
<evidence type="ECO:0000256" key="8">
    <source>
        <dbReference type="SAM" id="MobiDB-lite"/>
    </source>
</evidence>
<dbReference type="InterPro" id="IPR036322">
    <property type="entry name" value="WD40_repeat_dom_sf"/>
</dbReference>
<dbReference type="PANTHER" id="PTHR17605">
    <property type="entry name" value="RIBOSOME BIOGENESIS PROTEIN BOP1 BLOCK OF PROLIFERATION 1 PROTEIN"/>
    <property type="match status" value="1"/>
</dbReference>
<dbReference type="OMA" id="MRPAKGE"/>
<dbReference type="HAMAP" id="MF_03027">
    <property type="entry name" value="BOP1"/>
    <property type="match status" value="1"/>
</dbReference>
<dbReference type="FunCoup" id="Q248A8">
    <property type="interactions" value="404"/>
</dbReference>
<feature type="compositionally biased region" description="Basic residues" evidence="8">
    <location>
        <begin position="1"/>
        <end position="11"/>
    </location>
</feature>
<evidence type="ECO:0000259" key="9">
    <source>
        <dbReference type="SMART" id="SM01035"/>
    </source>
</evidence>
<keyword evidence="11" id="KW-1185">Reference proteome</keyword>
<dbReference type="InterPro" id="IPR001680">
    <property type="entry name" value="WD40_rpt"/>
</dbReference>
<keyword evidence="3 7" id="KW-0853">WD repeat</keyword>
<comment type="function">
    <text evidence="6">Required for maturation of ribosomal RNAs and formation of the large ribosomal subunit.</text>
</comment>
<keyword evidence="1 6" id="KW-0690">Ribosome biogenesis</keyword>
<evidence type="ECO:0000256" key="1">
    <source>
        <dbReference type="ARBA" id="ARBA00022517"/>
    </source>
</evidence>
<feature type="compositionally biased region" description="Basic and acidic residues" evidence="8">
    <location>
        <begin position="12"/>
        <end position="24"/>
    </location>
</feature>
<accession>Q248A8</accession>
<dbReference type="SUPFAM" id="SSF50978">
    <property type="entry name" value="WD40 repeat-like"/>
    <property type="match status" value="1"/>
</dbReference>
<dbReference type="Gene3D" id="2.130.10.10">
    <property type="entry name" value="YVTN repeat-like/Quinoprotein amine dehydrogenase"/>
    <property type="match status" value="1"/>
</dbReference>
<name>Q248A8_TETTS</name>
<dbReference type="Proteomes" id="UP000009168">
    <property type="component" value="Unassembled WGS sequence"/>
</dbReference>
<dbReference type="InterPro" id="IPR015943">
    <property type="entry name" value="WD40/YVTN_repeat-like_dom_sf"/>
</dbReference>
<dbReference type="GO" id="GO:0070545">
    <property type="term" value="C:PeBoW complex"/>
    <property type="evidence" value="ECO:0007669"/>
    <property type="project" value="TreeGrafter"/>
</dbReference>
<feature type="compositionally biased region" description="Acidic residues" evidence="8">
    <location>
        <begin position="53"/>
        <end position="62"/>
    </location>
</feature>
<dbReference type="KEGG" id="tet:TTHERM_00532610"/>
<dbReference type="EMBL" id="GG662455">
    <property type="protein sequence ID" value="EAS04137.2"/>
    <property type="molecule type" value="Genomic_DNA"/>
</dbReference>
<feature type="domain" description="BOP1 N-terminal" evidence="9">
    <location>
        <begin position="75"/>
        <end position="338"/>
    </location>
</feature>
<dbReference type="GO" id="GO:0000466">
    <property type="term" value="P:maturation of 5.8S rRNA from tricistronic rRNA transcript (SSU-rRNA, 5.8S rRNA, LSU-rRNA)"/>
    <property type="evidence" value="ECO:0007669"/>
    <property type="project" value="UniProtKB-UniRule"/>
</dbReference>
<feature type="repeat" description="WD" evidence="7">
    <location>
        <begin position="661"/>
        <end position="686"/>
    </location>
</feature>
<dbReference type="eggNOG" id="KOG0650">
    <property type="taxonomic scope" value="Eukaryota"/>
</dbReference>
<gene>
    <name evidence="10" type="ORF">TTHERM_00532610</name>
</gene>
<dbReference type="SMART" id="SM01035">
    <property type="entry name" value="BOP1NT"/>
    <property type="match status" value="1"/>
</dbReference>
<dbReference type="Pfam" id="PF08145">
    <property type="entry name" value="BOP1NT"/>
    <property type="match status" value="1"/>
</dbReference>
<dbReference type="STRING" id="312017.Q248A8"/>
<dbReference type="GO" id="GO:0000463">
    <property type="term" value="P:maturation of LSU-rRNA from tricistronic rRNA transcript (SSU-rRNA, 5.8S rRNA, LSU-rRNA)"/>
    <property type="evidence" value="ECO:0007669"/>
    <property type="project" value="UniProtKB-UniRule"/>
</dbReference>
<dbReference type="HOGENOM" id="CLU_011390_2_0_1"/>
<feature type="region of interest" description="Disordered" evidence="8">
    <location>
        <begin position="1"/>
        <end position="62"/>
    </location>
</feature>